<evidence type="ECO:0000313" key="5">
    <source>
        <dbReference type="Proteomes" id="UP000183898"/>
    </source>
</evidence>
<feature type="domain" description="CsbD-like" evidence="3">
    <location>
        <begin position="4"/>
        <end position="56"/>
    </location>
</feature>
<evidence type="ECO:0000313" key="4">
    <source>
        <dbReference type="EMBL" id="SEN95503.1"/>
    </source>
</evidence>
<sequence length="61" mass="6354">MNKDQVKGTAKDIAGKVQEEAGRAAGSEEHEAKGLGKQVAGKAQKKYGDAKEAVKDAADKL</sequence>
<reference evidence="4 5" key="1">
    <citation type="submission" date="2016-10" db="EMBL/GenBank/DDBJ databases">
        <authorList>
            <person name="de Groot N.N."/>
        </authorList>
    </citation>
    <scope>NUCLEOTIDE SEQUENCE [LARGE SCALE GENOMIC DNA]</scope>
    <source>
        <strain evidence="4 5">Nl18</strain>
    </source>
</reference>
<dbReference type="Gene3D" id="1.10.1470.10">
    <property type="entry name" value="YjbJ"/>
    <property type="match status" value="1"/>
</dbReference>
<dbReference type="EMBL" id="FOCT01000009">
    <property type="protein sequence ID" value="SEN95503.1"/>
    <property type="molecule type" value="Genomic_DNA"/>
</dbReference>
<feature type="compositionally biased region" description="Basic and acidic residues" evidence="2">
    <location>
        <begin position="46"/>
        <end position="61"/>
    </location>
</feature>
<dbReference type="InterPro" id="IPR008462">
    <property type="entry name" value="CsbD"/>
</dbReference>
<feature type="region of interest" description="Disordered" evidence="2">
    <location>
        <begin position="1"/>
        <end position="61"/>
    </location>
</feature>
<evidence type="ECO:0000256" key="2">
    <source>
        <dbReference type="SAM" id="MobiDB-lite"/>
    </source>
</evidence>
<name>A0A1H8KRH9_9PROT</name>
<comment type="similarity">
    <text evidence="1">Belongs to the UPF0337 (CsbD) family.</text>
</comment>
<dbReference type="Proteomes" id="UP000183898">
    <property type="component" value="Unassembled WGS sequence"/>
</dbReference>
<dbReference type="RefSeq" id="WP_074747110.1">
    <property type="nucleotide sequence ID" value="NZ_FOCT01000009.1"/>
</dbReference>
<evidence type="ECO:0000259" key="3">
    <source>
        <dbReference type="Pfam" id="PF05532"/>
    </source>
</evidence>
<gene>
    <name evidence="4" type="ORF">SAMN05216404_10922</name>
</gene>
<dbReference type="AlphaFoldDB" id="A0A1H8KRH9"/>
<dbReference type="InterPro" id="IPR036629">
    <property type="entry name" value="YjbJ_sf"/>
</dbReference>
<evidence type="ECO:0000256" key="1">
    <source>
        <dbReference type="ARBA" id="ARBA00009129"/>
    </source>
</evidence>
<proteinExistence type="inferred from homology"/>
<protein>
    <submittedName>
        <fullName evidence="4">CsbD-like</fullName>
    </submittedName>
</protein>
<accession>A0A1H8KRH9</accession>
<feature type="compositionally biased region" description="Basic and acidic residues" evidence="2">
    <location>
        <begin position="1"/>
        <end position="34"/>
    </location>
</feature>
<dbReference type="SUPFAM" id="SSF69047">
    <property type="entry name" value="Hypothetical protein YjbJ"/>
    <property type="match status" value="1"/>
</dbReference>
<organism evidence="4 5">
    <name type="scientific">Nitrosospira multiformis</name>
    <dbReference type="NCBI Taxonomy" id="1231"/>
    <lineage>
        <taxon>Bacteria</taxon>
        <taxon>Pseudomonadati</taxon>
        <taxon>Pseudomonadota</taxon>
        <taxon>Betaproteobacteria</taxon>
        <taxon>Nitrosomonadales</taxon>
        <taxon>Nitrosomonadaceae</taxon>
        <taxon>Nitrosospira</taxon>
    </lineage>
</organism>
<dbReference type="Pfam" id="PF05532">
    <property type="entry name" value="CsbD"/>
    <property type="match status" value="1"/>
</dbReference>